<name>A0A4R6GHY8_9BURK</name>
<dbReference type="InterPro" id="IPR029058">
    <property type="entry name" value="AB_hydrolase_fold"/>
</dbReference>
<comment type="caution">
    <text evidence="1">The sequence shown here is derived from an EMBL/GenBank/DDBJ whole genome shotgun (WGS) entry which is preliminary data.</text>
</comment>
<dbReference type="AlphaFoldDB" id="A0A4R6GHY8"/>
<reference evidence="1 2" key="1">
    <citation type="submission" date="2019-03" db="EMBL/GenBank/DDBJ databases">
        <title>Genomic Encyclopedia of Type Strains, Phase IV (KMG-IV): sequencing the most valuable type-strain genomes for metagenomic binning, comparative biology and taxonomic classification.</title>
        <authorList>
            <person name="Goeker M."/>
        </authorList>
    </citation>
    <scope>NUCLEOTIDE SEQUENCE [LARGE SCALE GENOMIC DNA]</scope>
    <source>
        <strain evidence="1 2">DSM 18555</strain>
    </source>
</reference>
<evidence type="ECO:0000313" key="1">
    <source>
        <dbReference type="EMBL" id="TDN93735.1"/>
    </source>
</evidence>
<keyword evidence="2" id="KW-1185">Reference proteome</keyword>
<proteinExistence type="predicted"/>
<dbReference type="GO" id="GO:0016787">
    <property type="term" value="F:hydrolase activity"/>
    <property type="evidence" value="ECO:0007669"/>
    <property type="project" value="InterPro"/>
</dbReference>
<organism evidence="1 2">
    <name type="scientific">Herminiimonas fonticola</name>
    <dbReference type="NCBI Taxonomy" id="303380"/>
    <lineage>
        <taxon>Bacteria</taxon>
        <taxon>Pseudomonadati</taxon>
        <taxon>Pseudomonadota</taxon>
        <taxon>Betaproteobacteria</taxon>
        <taxon>Burkholderiales</taxon>
        <taxon>Oxalobacteraceae</taxon>
        <taxon>Herminiimonas</taxon>
    </lineage>
</organism>
<dbReference type="Proteomes" id="UP000294737">
    <property type="component" value="Unassembled WGS sequence"/>
</dbReference>
<dbReference type="EMBL" id="SNWF01000004">
    <property type="protein sequence ID" value="TDN93735.1"/>
    <property type="molecule type" value="Genomic_DNA"/>
</dbReference>
<dbReference type="InterPro" id="IPR010662">
    <property type="entry name" value="RBBP9/YdeN"/>
</dbReference>
<gene>
    <name evidence="1" type="ORF">EV677_0265</name>
</gene>
<evidence type="ECO:0008006" key="3">
    <source>
        <dbReference type="Google" id="ProtNLM"/>
    </source>
</evidence>
<evidence type="ECO:0000313" key="2">
    <source>
        <dbReference type="Proteomes" id="UP000294737"/>
    </source>
</evidence>
<dbReference type="SUPFAM" id="SSF53474">
    <property type="entry name" value="alpha/beta-Hydrolases"/>
    <property type="match status" value="1"/>
</dbReference>
<sequence length="197" mass="21018">MPDLSSSLPLGSASKSTPSHTILILPGLGNSGAGHWQTQWEATMPNVVRVQQREWDAPQRSVWVETLNTALLDMDGTVILVAHSLGCALVAWWAMEYGHAAHANKIAGALLVAPADVEQADLPASATGFAPMPRLRLPFKAIVVASSDDEWCALPKAKSFASDWDAQFISIGALGHINAQSNLGDWPQGREYLAALA</sequence>
<accession>A0A4R6GHY8</accession>
<dbReference type="RefSeq" id="WP_112990443.1">
    <property type="nucleotide sequence ID" value="NZ_PTLZ01000001.1"/>
</dbReference>
<dbReference type="Pfam" id="PF06821">
    <property type="entry name" value="Ser_hydrolase"/>
    <property type="match status" value="1"/>
</dbReference>
<protein>
    <recommendedName>
        <fullName evidence="3">Alpha/beta hydrolase</fullName>
    </recommendedName>
</protein>
<dbReference type="OrthoDB" id="9804993at2"/>
<dbReference type="Gene3D" id="3.40.50.1820">
    <property type="entry name" value="alpha/beta hydrolase"/>
    <property type="match status" value="1"/>
</dbReference>